<dbReference type="PANTHER" id="PTHR35333:SF3">
    <property type="entry name" value="BETA-LACTAMASE-TYPE TRANSPEPTIDASE FOLD CONTAINING PROTEIN"/>
    <property type="match status" value="1"/>
</dbReference>
<dbReference type="RefSeq" id="WP_254675385.1">
    <property type="nucleotide sequence ID" value="NZ_JAMWDU010000005.1"/>
</dbReference>
<evidence type="ECO:0000256" key="3">
    <source>
        <dbReference type="ARBA" id="ARBA00012865"/>
    </source>
</evidence>
<proteinExistence type="inferred from homology"/>
<reference evidence="5" key="1">
    <citation type="submission" date="2022-06" db="EMBL/GenBank/DDBJ databases">
        <title>Devosia sp. XJ19-45 genome assembly.</title>
        <authorList>
            <person name="Li B."/>
            <person name="Cai M."/>
            <person name="Nie G."/>
            <person name="Li W."/>
        </authorList>
    </citation>
    <scope>NUCLEOTIDE SEQUENCE</scope>
    <source>
        <strain evidence="5">XJ19-45</strain>
    </source>
</reference>
<feature type="domain" description="Beta-lactamase class A catalytic" evidence="4">
    <location>
        <begin position="24"/>
        <end position="77"/>
    </location>
</feature>
<evidence type="ECO:0000259" key="4">
    <source>
        <dbReference type="Pfam" id="PF13354"/>
    </source>
</evidence>
<dbReference type="GO" id="GO:0008800">
    <property type="term" value="F:beta-lactamase activity"/>
    <property type="evidence" value="ECO:0007669"/>
    <property type="project" value="UniProtKB-EC"/>
</dbReference>
<dbReference type="SUPFAM" id="SSF56601">
    <property type="entry name" value="beta-lactamase/transpeptidase-like"/>
    <property type="match status" value="1"/>
</dbReference>
<dbReference type="InterPro" id="IPR012338">
    <property type="entry name" value="Beta-lactam/transpept-like"/>
</dbReference>
<evidence type="ECO:0000256" key="2">
    <source>
        <dbReference type="ARBA" id="ARBA00009009"/>
    </source>
</evidence>
<gene>
    <name evidence="5" type="ORF">NF348_14500</name>
</gene>
<evidence type="ECO:0000256" key="1">
    <source>
        <dbReference type="ARBA" id="ARBA00001526"/>
    </source>
</evidence>
<protein>
    <recommendedName>
        <fullName evidence="3">beta-lactamase</fullName>
        <ecNumber evidence="3">3.5.2.6</ecNumber>
    </recommendedName>
</protein>
<evidence type="ECO:0000313" key="6">
    <source>
        <dbReference type="Proteomes" id="UP001060275"/>
    </source>
</evidence>
<organism evidence="5 6">
    <name type="scientific">Devosia ureilytica</name>
    <dbReference type="NCBI Taxonomy" id="2952754"/>
    <lineage>
        <taxon>Bacteria</taxon>
        <taxon>Pseudomonadati</taxon>
        <taxon>Pseudomonadota</taxon>
        <taxon>Alphaproteobacteria</taxon>
        <taxon>Hyphomicrobiales</taxon>
        <taxon>Devosiaceae</taxon>
        <taxon>Devosia</taxon>
    </lineage>
</organism>
<comment type="similarity">
    <text evidence="2">Belongs to the class-A beta-lactamase family.</text>
</comment>
<name>A0A9Q4AQ58_9HYPH</name>
<dbReference type="EC" id="3.5.2.6" evidence="3"/>
<accession>A0A9Q4AQ58</accession>
<dbReference type="Pfam" id="PF13354">
    <property type="entry name" value="Beta-lactamase2"/>
    <property type="match status" value="2"/>
</dbReference>
<dbReference type="AlphaFoldDB" id="A0A9Q4AQ58"/>
<dbReference type="Proteomes" id="UP001060275">
    <property type="component" value="Unassembled WGS sequence"/>
</dbReference>
<sequence length="215" mass="23815">MHDLTNALRHIRESVPDTVRYSILDKRHNRVVERDSEAEASSASTRKISIMLAALRAVYDGRLDLDAPILYEPRLREEVATPDDRPLDEVTTTTAADQTRLLDKLLAGQREPEPARELGLTQDLCDFALNTLGRQILRYGIPSRLPYDTKFACKGGRGKRGRMDAGIVFKDGSPIYVLGVYTDSVPLALADGTPGYTSALDTIGRVSRACWDALQ</sequence>
<keyword evidence="6" id="KW-1185">Reference proteome</keyword>
<dbReference type="GO" id="GO:0046677">
    <property type="term" value="P:response to antibiotic"/>
    <property type="evidence" value="ECO:0007669"/>
    <property type="project" value="InterPro"/>
</dbReference>
<keyword evidence="5" id="KW-0378">Hydrolase</keyword>
<dbReference type="EMBL" id="JAMWDU010000005">
    <property type="protein sequence ID" value="MCP8888328.1"/>
    <property type="molecule type" value="Genomic_DNA"/>
</dbReference>
<dbReference type="GO" id="GO:0030655">
    <property type="term" value="P:beta-lactam antibiotic catabolic process"/>
    <property type="evidence" value="ECO:0007669"/>
    <property type="project" value="InterPro"/>
</dbReference>
<dbReference type="InterPro" id="IPR000871">
    <property type="entry name" value="Beta-lactam_class-A"/>
</dbReference>
<dbReference type="InterPro" id="IPR045155">
    <property type="entry name" value="Beta-lactam_cat"/>
</dbReference>
<comment type="catalytic activity">
    <reaction evidence="1">
        <text>a beta-lactam + H2O = a substituted beta-amino acid</text>
        <dbReference type="Rhea" id="RHEA:20401"/>
        <dbReference type="ChEBI" id="CHEBI:15377"/>
        <dbReference type="ChEBI" id="CHEBI:35627"/>
        <dbReference type="ChEBI" id="CHEBI:140347"/>
        <dbReference type="EC" id="3.5.2.6"/>
    </reaction>
</comment>
<feature type="domain" description="Beta-lactamase class A catalytic" evidence="4">
    <location>
        <begin position="84"/>
        <end position="182"/>
    </location>
</feature>
<comment type="caution">
    <text evidence="5">The sequence shown here is derived from an EMBL/GenBank/DDBJ whole genome shotgun (WGS) entry which is preliminary data.</text>
</comment>
<dbReference type="PANTHER" id="PTHR35333">
    <property type="entry name" value="BETA-LACTAMASE"/>
    <property type="match status" value="1"/>
</dbReference>
<evidence type="ECO:0000313" key="5">
    <source>
        <dbReference type="EMBL" id="MCP8888328.1"/>
    </source>
</evidence>
<dbReference type="Gene3D" id="3.40.710.10">
    <property type="entry name" value="DD-peptidase/beta-lactamase superfamily"/>
    <property type="match status" value="2"/>
</dbReference>